<evidence type="ECO:0000313" key="8">
    <source>
        <dbReference type="Proteomes" id="UP000836841"/>
    </source>
</evidence>
<comment type="similarity">
    <text evidence="4">Belongs to the CRWN family.</text>
</comment>
<feature type="coiled-coil region" evidence="5">
    <location>
        <begin position="203"/>
        <end position="363"/>
    </location>
</feature>
<feature type="compositionally biased region" description="Polar residues" evidence="6">
    <location>
        <begin position="864"/>
        <end position="894"/>
    </location>
</feature>
<keyword evidence="8" id="KW-1185">Reference proteome</keyword>
<evidence type="ECO:0000256" key="4">
    <source>
        <dbReference type="ARBA" id="ARBA00024208"/>
    </source>
</evidence>
<evidence type="ECO:0000256" key="2">
    <source>
        <dbReference type="ARBA" id="ARBA00023242"/>
    </source>
</evidence>
<dbReference type="Proteomes" id="UP000836841">
    <property type="component" value="Chromosome 5"/>
</dbReference>
<feature type="coiled-coil region" evidence="5">
    <location>
        <begin position="445"/>
        <end position="500"/>
    </location>
</feature>
<evidence type="ECO:0000256" key="1">
    <source>
        <dbReference type="ARBA" id="ARBA00023054"/>
    </source>
</evidence>
<feature type="compositionally biased region" description="Acidic residues" evidence="6">
    <location>
        <begin position="968"/>
        <end position="977"/>
    </location>
</feature>
<dbReference type="InterPro" id="IPR040418">
    <property type="entry name" value="CRWN"/>
</dbReference>
<evidence type="ECO:0000256" key="3">
    <source>
        <dbReference type="ARBA" id="ARBA00024186"/>
    </source>
</evidence>
<dbReference type="GO" id="GO:0005652">
    <property type="term" value="C:nuclear lamina"/>
    <property type="evidence" value="ECO:0007669"/>
    <property type="project" value="UniProtKB-SubCell"/>
</dbReference>
<sequence length="1174" mass="134373">MSTPLKVWQRWTTPPKATNPDSGLDMVTPVPGRVSEIQYDDPRRLPEKVSELEKELMPFAKLGLLFQRFASYGYCIARDIIVPRIFKNLLFEYQHNLGLLLIEQKEWSSKYEELQQELEEVNECLKRERNALMIAVADVEKREEGLRKALGIEKQCALDLEKALRELRSENAEIKFTADSKLTEADALVRSVEEKSLEVEAKLRAVDARLAEVSRKSSEVERKAKEVEARESSLQRERFSYIAEREADEATLSKQREDLREWERKLQEGEERVAKSQMIVKQREDRANESDKIIKQKGKELEEAQKKIDVANLALKKKEDDFTSRIKALALREQETDVLKKSIETKERELQALQEKLDARDKASPLSLTLSLSYAFLCHSLSMDDICATDYVAVQQLIDEHQAKLEATQREFELEMEQKRKSIDDSLRSKVAEVEKREAEWKHTEEKVAKREQALDKKLEKLKEKENSFELRLKDVNGREKALRSEEKALETEKVKLLEDKETILNLKVEVEKGEAKNELQLSKILKEIERLVVTEEERSEYLRLQTELKEQIEKSRSQQELLSNEVEDLKAQRECFEREWEELDERKAEIESQLKNVTDQKEKLERHIHLEEERLKKEKQAANDNMQRELETFEVAKASFAETMEHERSVISKKAESERSQLLHDIEMLKRKLEADMQTKLEERERELQAKEKLFEEEREKELSNINYIRDVARREMTDVQNDRQRIEKEKLEVDASKKHLEEQQTEIRKDVDDLVSLTKKLKEQREQFISERNRFLSSMESNRNCNPCGELMSELVLPEIDNLKMPNLSKLTNILENEAPRQEMRDISPTATALGLPVSGGTVSWLRKCTSKILKLSPIKMTETSGADQETQNTEQANVNGGPSTMLQAQSEGDTREVDVTNANSDGEQSNVNSKAQEAAADSLSNLNADGQSRMRVKARVRRTRSVKAVVEDAKAIYGNSIVFNEPDDSTENVEDSANANDGSTGEPGRSDKSTSKNGRKRGRMGSLRACTTEQDGNESDGKSDSVTGGEGERRKRRQKVASKQPEGVVEERYNFRQPRRGAGKTAIGKKNEETGGVQQNEDIYCAQTTATASVSVAVSDNGVSMNAVQRETRADSEDTDAGSPKRTMESAAMSEDDVNKTPERADSDDESESEHPGNVSMGKKLWTFLTT</sequence>
<evidence type="ECO:0000313" key="7">
    <source>
        <dbReference type="EMBL" id="CAH2065884.1"/>
    </source>
</evidence>
<organism evidence="7 8">
    <name type="scientific">Thlaspi arvense</name>
    <name type="common">Field penny-cress</name>
    <dbReference type="NCBI Taxonomy" id="13288"/>
    <lineage>
        <taxon>Eukaryota</taxon>
        <taxon>Viridiplantae</taxon>
        <taxon>Streptophyta</taxon>
        <taxon>Embryophyta</taxon>
        <taxon>Tracheophyta</taxon>
        <taxon>Spermatophyta</taxon>
        <taxon>Magnoliopsida</taxon>
        <taxon>eudicotyledons</taxon>
        <taxon>Gunneridae</taxon>
        <taxon>Pentapetalae</taxon>
        <taxon>rosids</taxon>
        <taxon>malvids</taxon>
        <taxon>Brassicales</taxon>
        <taxon>Brassicaceae</taxon>
        <taxon>Thlaspideae</taxon>
        <taxon>Thlaspi</taxon>
    </lineage>
</organism>
<dbReference type="EMBL" id="OU466861">
    <property type="protein sequence ID" value="CAH2065884.1"/>
    <property type="molecule type" value="Genomic_DNA"/>
</dbReference>
<feature type="region of interest" description="Disordered" evidence="6">
    <location>
        <begin position="966"/>
        <end position="1083"/>
    </location>
</feature>
<gene>
    <name evidence="7" type="ORF">TAV2_LOCUS16441</name>
</gene>
<feature type="coiled-coil region" evidence="5">
    <location>
        <begin position="104"/>
        <end position="142"/>
    </location>
</feature>
<keyword evidence="1 5" id="KW-0175">Coiled coil</keyword>
<comment type="subcellular location">
    <subcellularLocation>
        <location evidence="3">Nucleus lamina</location>
    </subcellularLocation>
</comment>
<protein>
    <recommendedName>
        <fullName evidence="9">Nuclear matrix constituent protein 1-like protein</fullName>
    </recommendedName>
</protein>
<dbReference type="GO" id="GO:0006997">
    <property type="term" value="P:nucleus organization"/>
    <property type="evidence" value="ECO:0007669"/>
    <property type="project" value="InterPro"/>
</dbReference>
<dbReference type="PANTHER" id="PTHR31908:SF11">
    <property type="entry name" value="PROTEIN CROWDED NUCLEI 1"/>
    <property type="match status" value="1"/>
</dbReference>
<dbReference type="PANTHER" id="PTHR31908">
    <property type="entry name" value="PROTEIN CROWDED NUCLEI 4"/>
    <property type="match status" value="1"/>
</dbReference>
<name>A0AAU9SGX3_THLAR</name>
<feature type="region of interest" description="Disordered" evidence="6">
    <location>
        <begin position="1102"/>
        <end position="1174"/>
    </location>
</feature>
<keyword evidence="2" id="KW-0539">Nucleus</keyword>
<feature type="coiled-coil region" evidence="5">
    <location>
        <begin position="391"/>
        <end position="418"/>
    </location>
</feature>
<dbReference type="AlphaFoldDB" id="A0AAU9SGX3"/>
<reference evidence="7 8" key="1">
    <citation type="submission" date="2022-03" db="EMBL/GenBank/DDBJ databases">
        <authorList>
            <person name="Nunn A."/>
            <person name="Chopra R."/>
            <person name="Nunn A."/>
            <person name="Contreras Garrido A."/>
        </authorList>
    </citation>
    <scope>NUCLEOTIDE SEQUENCE [LARGE SCALE GENOMIC DNA]</scope>
</reference>
<proteinExistence type="inferred from homology"/>
<feature type="compositionally biased region" description="Polar residues" evidence="6">
    <location>
        <begin position="903"/>
        <end position="918"/>
    </location>
</feature>
<evidence type="ECO:0000256" key="6">
    <source>
        <dbReference type="SAM" id="MobiDB-lite"/>
    </source>
</evidence>
<evidence type="ECO:0000256" key="5">
    <source>
        <dbReference type="SAM" id="Coils"/>
    </source>
</evidence>
<feature type="coiled-coil region" evidence="5">
    <location>
        <begin position="535"/>
        <end position="748"/>
    </location>
</feature>
<evidence type="ECO:0008006" key="9">
    <source>
        <dbReference type="Google" id="ProtNLM"/>
    </source>
</evidence>
<feature type="region of interest" description="Disordered" evidence="6">
    <location>
        <begin position="864"/>
        <end position="945"/>
    </location>
</feature>
<accession>A0AAU9SGX3</accession>